<dbReference type="Proteomes" id="UP001595952">
    <property type="component" value="Unassembled WGS sequence"/>
</dbReference>
<comment type="subcellular location">
    <subcellularLocation>
        <location evidence="1">Cell membrane</location>
        <topology evidence="1">Multi-pass membrane protein</topology>
    </subcellularLocation>
</comment>
<name>A0ABV9IEF8_9DEIO</name>
<feature type="transmembrane region" description="Helical" evidence="7">
    <location>
        <begin position="102"/>
        <end position="123"/>
    </location>
</feature>
<evidence type="ECO:0000256" key="4">
    <source>
        <dbReference type="ARBA" id="ARBA00022801"/>
    </source>
</evidence>
<keyword evidence="10" id="KW-1185">Reference proteome</keyword>
<keyword evidence="6 7" id="KW-0472">Membrane</keyword>
<evidence type="ECO:0000256" key="6">
    <source>
        <dbReference type="ARBA" id="ARBA00023136"/>
    </source>
</evidence>
<evidence type="ECO:0000256" key="5">
    <source>
        <dbReference type="ARBA" id="ARBA00022989"/>
    </source>
</evidence>
<accession>A0ABV9IEF8</accession>
<dbReference type="SUPFAM" id="SSF48317">
    <property type="entry name" value="Acid phosphatase/Vanadium-dependent haloperoxidase"/>
    <property type="match status" value="1"/>
</dbReference>
<evidence type="ECO:0000256" key="7">
    <source>
        <dbReference type="SAM" id="Phobius"/>
    </source>
</evidence>
<organism evidence="9 10">
    <name type="scientific">Deinococcus hohokamensis</name>
    <dbReference type="NCBI Taxonomy" id="309883"/>
    <lineage>
        <taxon>Bacteria</taxon>
        <taxon>Thermotogati</taxon>
        <taxon>Deinococcota</taxon>
        <taxon>Deinococci</taxon>
        <taxon>Deinococcales</taxon>
        <taxon>Deinococcaceae</taxon>
        <taxon>Deinococcus</taxon>
    </lineage>
</organism>
<dbReference type="PANTHER" id="PTHR14969:SF62">
    <property type="entry name" value="DECAPRENYLPHOSPHORYL-5-PHOSPHORIBOSE PHOSPHATASE RV3807C-RELATED"/>
    <property type="match status" value="1"/>
</dbReference>
<feature type="domain" description="Phosphatidic acid phosphatase type 2/haloperoxidase" evidence="8">
    <location>
        <begin position="102"/>
        <end position="211"/>
    </location>
</feature>
<dbReference type="Pfam" id="PF01569">
    <property type="entry name" value="PAP2"/>
    <property type="match status" value="1"/>
</dbReference>
<keyword evidence="3 7" id="KW-0812">Transmembrane</keyword>
<protein>
    <submittedName>
        <fullName evidence="9">Phosphatase PAP2 family protein</fullName>
    </submittedName>
</protein>
<sequence>MTSTPLSLHHFADYVRRRWRPLLILFFGLLLPFLGFVKIAQEVFEKEPFAFEEPLMLAIHAHSSPFLNHVTAAFSLLGSAKGMAPIALMLIAVLYRLKRSRAYFMAVSLGGVALINLLLKNLFDRPRPSFWTPFLPEPDFSFPSGHAMFASALATSVIALLWATRWRVPALVIGTLYVLGMMLSRVYIGVHYPTDVTAGALFSVAWVFGLSQILHIHRIPPTSKVSDRAAHKAL</sequence>
<dbReference type="PANTHER" id="PTHR14969">
    <property type="entry name" value="SPHINGOSINE-1-PHOSPHATE PHOSPHOHYDROLASE"/>
    <property type="match status" value="1"/>
</dbReference>
<evidence type="ECO:0000313" key="9">
    <source>
        <dbReference type="EMBL" id="MFC4640383.1"/>
    </source>
</evidence>
<feature type="transmembrane region" description="Helical" evidence="7">
    <location>
        <begin position="196"/>
        <end position="214"/>
    </location>
</feature>
<feature type="transmembrane region" description="Helical" evidence="7">
    <location>
        <begin position="21"/>
        <end position="40"/>
    </location>
</feature>
<gene>
    <name evidence="9" type="ORF">ACFO0D_18800</name>
</gene>
<evidence type="ECO:0000313" key="10">
    <source>
        <dbReference type="Proteomes" id="UP001595952"/>
    </source>
</evidence>
<dbReference type="InterPro" id="IPR036938">
    <property type="entry name" value="PAP2/HPO_sf"/>
</dbReference>
<evidence type="ECO:0000256" key="1">
    <source>
        <dbReference type="ARBA" id="ARBA00004651"/>
    </source>
</evidence>
<evidence type="ECO:0000256" key="3">
    <source>
        <dbReference type="ARBA" id="ARBA00022692"/>
    </source>
</evidence>
<feature type="transmembrane region" description="Helical" evidence="7">
    <location>
        <begin position="72"/>
        <end position="95"/>
    </location>
</feature>
<feature type="transmembrane region" description="Helical" evidence="7">
    <location>
        <begin position="170"/>
        <end position="190"/>
    </location>
</feature>
<dbReference type="SMART" id="SM00014">
    <property type="entry name" value="acidPPc"/>
    <property type="match status" value="1"/>
</dbReference>
<feature type="transmembrane region" description="Helical" evidence="7">
    <location>
        <begin position="143"/>
        <end position="163"/>
    </location>
</feature>
<dbReference type="CDD" id="cd03392">
    <property type="entry name" value="PAP2_like_2"/>
    <property type="match status" value="1"/>
</dbReference>
<evidence type="ECO:0000259" key="8">
    <source>
        <dbReference type="SMART" id="SM00014"/>
    </source>
</evidence>
<dbReference type="InterPro" id="IPR000326">
    <property type="entry name" value="PAP2/HPO"/>
</dbReference>
<dbReference type="RefSeq" id="WP_380063357.1">
    <property type="nucleotide sequence ID" value="NZ_JBHSEI010000015.1"/>
</dbReference>
<keyword evidence="5 7" id="KW-1133">Transmembrane helix</keyword>
<keyword evidence="2" id="KW-1003">Cell membrane</keyword>
<reference evidence="10" key="1">
    <citation type="journal article" date="2019" name="Int. J. Syst. Evol. Microbiol.">
        <title>The Global Catalogue of Microorganisms (GCM) 10K type strain sequencing project: providing services to taxonomists for standard genome sequencing and annotation.</title>
        <authorList>
            <consortium name="The Broad Institute Genomics Platform"/>
            <consortium name="The Broad Institute Genome Sequencing Center for Infectious Disease"/>
            <person name="Wu L."/>
            <person name="Ma J."/>
        </authorList>
    </citation>
    <scope>NUCLEOTIDE SEQUENCE [LARGE SCALE GENOMIC DNA]</scope>
    <source>
        <strain evidence="10">CCUG 55995</strain>
    </source>
</reference>
<proteinExistence type="predicted"/>
<dbReference type="Gene3D" id="1.20.144.10">
    <property type="entry name" value="Phosphatidic acid phosphatase type 2/haloperoxidase"/>
    <property type="match status" value="2"/>
</dbReference>
<keyword evidence="4" id="KW-0378">Hydrolase</keyword>
<evidence type="ECO:0000256" key="2">
    <source>
        <dbReference type="ARBA" id="ARBA00022475"/>
    </source>
</evidence>
<comment type="caution">
    <text evidence="9">The sequence shown here is derived from an EMBL/GenBank/DDBJ whole genome shotgun (WGS) entry which is preliminary data.</text>
</comment>
<dbReference type="EMBL" id="JBHSEI010000015">
    <property type="protein sequence ID" value="MFC4640383.1"/>
    <property type="molecule type" value="Genomic_DNA"/>
</dbReference>